<evidence type="ECO:0000256" key="6">
    <source>
        <dbReference type="ARBA" id="ARBA00023065"/>
    </source>
</evidence>
<dbReference type="GO" id="GO:0034220">
    <property type="term" value="P:monoatomic ion transmembrane transport"/>
    <property type="evidence" value="ECO:0007669"/>
    <property type="project" value="UniProtKB-KW"/>
</dbReference>
<feature type="transmembrane region" description="Helical" evidence="11">
    <location>
        <begin position="90"/>
        <end position="111"/>
    </location>
</feature>
<dbReference type="PANTHER" id="PTHR11003:SF30">
    <property type="entry name" value="POTASSIUM CHANNEL SUBFAMILY K MEMBER 4"/>
    <property type="match status" value="1"/>
</dbReference>
<dbReference type="InterPro" id="IPR003280">
    <property type="entry name" value="2pore_dom_K_chnl"/>
</dbReference>
<keyword evidence="14" id="KW-1185">Reference proteome</keyword>
<comment type="subcellular location">
    <subcellularLocation>
        <location evidence="1">Membrane</location>
        <topology evidence="1">Multi-pass membrane protein</topology>
    </subcellularLocation>
</comment>
<dbReference type="SUPFAM" id="SSF81324">
    <property type="entry name" value="Voltage-gated potassium channels"/>
    <property type="match status" value="2"/>
</dbReference>
<dbReference type="RefSeq" id="XP_072614409.1">
    <property type="nucleotide sequence ID" value="XM_072758308.1"/>
</dbReference>
<dbReference type="PRINTS" id="PR01691">
    <property type="entry name" value="TRAAKCHANNEL"/>
</dbReference>
<accession>A0ABM5AI02</accession>
<dbReference type="GeneID" id="112924312"/>
<feature type="signal peptide" evidence="12">
    <location>
        <begin position="1"/>
        <end position="20"/>
    </location>
</feature>
<keyword evidence="5 11" id="KW-1133">Transmembrane helix</keyword>
<evidence type="ECO:0000256" key="8">
    <source>
        <dbReference type="ARBA" id="ARBA00023303"/>
    </source>
</evidence>
<feature type="transmembrane region" description="Helical" evidence="11">
    <location>
        <begin position="118"/>
        <end position="138"/>
    </location>
</feature>
<dbReference type="Gene3D" id="1.10.287.70">
    <property type="match status" value="1"/>
</dbReference>
<keyword evidence="4" id="KW-0630">Potassium</keyword>
<organism evidence="14 15">
    <name type="scientific">Vulpes vulpes</name>
    <name type="common">Red fox</name>
    <dbReference type="NCBI Taxonomy" id="9627"/>
    <lineage>
        <taxon>Eukaryota</taxon>
        <taxon>Metazoa</taxon>
        <taxon>Chordata</taxon>
        <taxon>Craniata</taxon>
        <taxon>Vertebrata</taxon>
        <taxon>Euteleostomi</taxon>
        <taxon>Mammalia</taxon>
        <taxon>Eutheria</taxon>
        <taxon>Laurasiatheria</taxon>
        <taxon>Carnivora</taxon>
        <taxon>Caniformia</taxon>
        <taxon>Canidae</taxon>
        <taxon>Vulpes</taxon>
    </lineage>
</organism>
<name>A0ABM5AI02_VULVU</name>
<evidence type="ECO:0000256" key="7">
    <source>
        <dbReference type="ARBA" id="ARBA00023136"/>
    </source>
</evidence>
<evidence type="ECO:0000256" key="11">
    <source>
        <dbReference type="SAM" id="Phobius"/>
    </source>
</evidence>
<feature type="domain" description="Potassium channel" evidence="13">
    <location>
        <begin position="85"/>
        <end position="142"/>
    </location>
</feature>
<dbReference type="Pfam" id="PF07885">
    <property type="entry name" value="Ion_trans_2"/>
    <property type="match status" value="2"/>
</dbReference>
<feature type="region of interest" description="Disordered" evidence="10">
    <location>
        <begin position="290"/>
        <end position="335"/>
    </location>
</feature>
<evidence type="ECO:0000256" key="3">
    <source>
        <dbReference type="ARBA" id="ARBA00022692"/>
    </source>
</evidence>
<keyword evidence="6 9" id="KW-0406">Ion transport</keyword>
<evidence type="ECO:0000256" key="5">
    <source>
        <dbReference type="ARBA" id="ARBA00022989"/>
    </source>
</evidence>
<evidence type="ECO:0000256" key="9">
    <source>
        <dbReference type="RuleBase" id="RU003857"/>
    </source>
</evidence>
<evidence type="ECO:0000259" key="13">
    <source>
        <dbReference type="Pfam" id="PF07885"/>
    </source>
</evidence>
<keyword evidence="12" id="KW-0732">Signal</keyword>
<feature type="chain" id="PRO_5047001552" evidence="12">
    <location>
        <begin position="21"/>
        <end position="412"/>
    </location>
</feature>
<keyword evidence="3 9" id="KW-0812">Transmembrane</keyword>
<evidence type="ECO:0000256" key="2">
    <source>
        <dbReference type="ARBA" id="ARBA00022448"/>
    </source>
</evidence>
<dbReference type="PANTHER" id="PTHR11003">
    <property type="entry name" value="POTASSIUM CHANNEL, SUBFAMILY K"/>
    <property type="match status" value="1"/>
</dbReference>
<evidence type="ECO:0000313" key="15">
    <source>
        <dbReference type="RefSeq" id="XP_072614409.1"/>
    </source>
</evidence>
<keyword evidence="8 9" id="KW-0407">Ion channel</keyword>
<keyword evidence="7 11" id="KW-0472">Membrane</keyword>
<reference evidence="15" key="1">
    <citation type="submission" date="2025-08" db="UniProtKB">
        <authorList>
            <consortium name="RefSeq"/>
        </authorList>
    </citation>
    <scope>IDENTIFICATION</scope>
    <source>
        <tissue evidence="15">Cell line</tissue>
    </source>
</reference>
<dbReference type="InterPro" id="IPR008074">
    <property type="entry name" value="2pore_dom_K_chnl_TRAAK"/>
</dbReference>
<evidence type="ECO:0000256" key="1">
    <source>
        <dbReference type="ARBA" id="ARBA00004141"/>
    </source>
</evidence>
<feature type="transmembrane region" description="Helical" evidence="11">
    <location>
        <begin position="202"/>
        <end position="220"/>
    </location>
</feature>
<proteinExistence type="inferred from homology"/>
<gene>
    <name evidence="15" type="primary">KCNK4</name>
</gene>
<evidence type="ECO:0000256" key="12">
    <source>
        <dbReference type="SAM" id="SignalP"/>
    </source>
</evidence>
<dbReference type="InterPro" id="IPR013099">
    <property type="entry name" value="K_chnl_dom"/>
</dbReference>
<evidence type="ECO:0000313" key="14">
    <source>
        <dbReference type="Proteomes" id="UP001652641"/>
    </source>
</evidence>
<protein>
    <submittedName>
        <fullName evidence="15">Potassium channel subfamily K member 4 isoform X4</fullName>
    </submittedName>
</protein>
<sequence>MRSTTLLALLALVLLYLVSGALVFQALEQPHEQQAQRELGEVREKFLRAHPCVSDQDLGSFIKEVADALGGGANPDTNSTSNNNHSAWDLGSAFFFSGTIITTIGYGNAALRTDAGRLFCIFYALVGIPLFGILLAGVGDRLGSSLRRGIGHIEAIFLKWHVPPELVRILSAVLFLLIGCLLFVLTPTFVFCYVEGWSKLEAIYFVVVTLTTVGFGDYVADPLTELGRGAVNQQLTGLKSAPQSTFFWPPRWYPRRQPQPGQCSLPAAGVVLDPARPGLLRLCTHHHRELAASSVPPHSGRDGRPHSAGRQLDRHGDGAGDPASRAHGAAAAGEGAAIPASTAAFGAARRQAPVPAPREGRAALAVLAVHPAHGLRAGLPQREPGLHRRVLRHAERARLRAAPRATGSPPPP</sequence>
<evidence type="ECO:0000256" key="4">
    <source>
        <dbReference type="ARBA" id="ARBA00022958"/>
    </source>
</evidence>
<dbReference type="Proteomes" id="UP001652641">
    <property type="component" value="Chromosome 5"/>
</dbReference>
<evidence type="ECO:0000256" key="10">
    <source>
        <dbReference type="SAM" id="MobiDB-lite"/>
    </source>
</evidence>
<feature type="compositionally biased region" description="Low complexity" evidence="10">
    <location>
        <begin position="320"/>
        <end position="335"/>
    </location>
</feature>
<dbReference type="PRINTS" id="PR01333">
    <property type="entry name" value="2POREKCHANEL"/>
</dbReference>
<feature type="compositionally biased region" description="Basic and acidic residues" evidence="10">
    <location>
        <begin position="299"/>
        <end position="318"/>
    </location>
</feature>
<feature type="transmembrane region" description="Helical" evidence="11">
    <location>
        <begin position="169"/>
        <end position="190"/>
    </location>
</feature>
<feature type="domain" description="Potassium channel" evidence="13">
    <location>
        <begin position="180"/>
        <end position="228"/>
    </location>
</feature>
<comment type="similarity">
    <text evidence="9">Belongs to the two pore domain potassium channel (TC 1.A.1.8) family.</text>
</comment>
<keyword evidence="2 9" id="KW-0813">Transport</keyword>